<evidence type="ECO:0000313" key="1">
    <source>
        <dbReference type="EMBL" id="WLJ25440.1"/>
    </source>
</evidence>
<organism evidence="1">
    <name type="scientific">Staphylococcus phage HS05</name>
    <dbReference type="NCBI Taxonomy" id="3056399"/>
    <lineage>
        <taxon>Viruses</taxon>
    </lineage>
</organism>
<reference evidence="1" key="1">
    <citation type="submission" date="2023-04" db="EMBL/GenBank/DDBJ databases">
        <title>The human skin virome in hidradenitis suppurativa patients.</title>
        <authorList>
            <person name="Jansen D."/>
        </authorList>
    </citation>
    <scope>NUCLEOTIDE SEQUENCE</scope>
    <source>
        <strain evidence="1">VC3_JansenPhageB</strain>
    </source>
</reference>
<sequence length="50" mass="5775">MLKKLKIALLIVILAEEIRSARKPNIELNRKQLAKIVNDENAKNAELFIF</sequence>
<dbReference type="EMBL" id="OQ890310">
    <property type="protein sequence ID" value="WLJ25440.1"/>
    <property type="molecule type" value="Genomic_DNA"/>
</dbReference>
<proteinExistence type="predicted"/>
<protein>
    <submittedName>
        <fullName evidence="1">Uncharacterized protein</fullName>
    </submittedName>
</protein>
<accession>A0AA49X3G3</accession>
<name>A0AA49X3G3_9VIRU</name>